<proteinExistence type="predicted"/>
<feature type="compositionally biased region" description="Basic residues" evidence="1">
    <location>
        <begin position="135"/>
        <end position="147"/>
    </location>
</feature>
<evidence type="ECO:0000256" key="1">
    <source>
        <dbReference type="SAM" id="MobiDB-lite"/>
    </source>
</evidence>
<feature type="region of interest" description="Disordered" evidence="1">
    <location>
        <begin position="723"/>
        <end position="754"/>
    </location>
</feature>
<dbReference type="EMBL" id="JARKIB010000253">
    <property type="protein sequence ID" value="KAJ7719409.1"/>
    <property type="molecule type" value="Genomic_DNA"/>
</dbReference>
<reference evidence="2" key="1">
    <citation type="submission" date="2023-03" db="EMBL/GenBank/DDBJ databases">
        <title>Massive genome expansion in bonnet fungi (Mycena s.s.) driven by repeated elements and novel gene families across ecological guilds.</title>
        <authorList>
            <consortium name="Lawrence Berkeley National Laboratory"/>
            <person name="Harder C.B."/>
            <person name="Miyauchi S."/>
            <person name="Viragh M."/>
            <person name="Kuo A."/>
            <person name="Thoen E."/>
            <person name="Andreopoulos B."/>
            <person name="Lu D."/>
            <person name="Skrede I."/>
            <person name="Drula E."/>
            <person name="Henrissat B."/>
            <person name="Morin E."/>
            <person name="Kohler A."/>
            <person name="Barry K."/>
            <person name="LaButti K."/>
            <person name="Morin E."/>
            <person name="Salamov A."/>
            <person name="Lipzen A."/>
            <person name="Mereny Z."/>
            <person name="Hegedus B."/>
            <person name="Baldrian P."/>
            <person name="Stursova M."/>
            <person name="Weitz H."/>
            <person name="Taylor A."/>
            <person name="Grigoriev I.V."/>
            <person name="Nagy L.G."/>
            <person name="Martin F."/>
            <person name="Kauserud H."/>
        </authorList>
    </citation>
    <scope>NUCLEOTIDE SEQUENCE</scope>
    <source>
        <strain evidence="2">CBHHK182m</strain>
    </source>
</reference>
<evidence type="ECO:0000313" key="2">
    <source>
        <dbReference type="EMBL" id="KAJ7719409.1"/>
    </source>
</evidence>
<dbReference type="AlphaFoldDB" id="A0AAD7HFL1"/>
<name>A0AAD7HFL1_9AGAR</name>
<feature type="compositionally biased region" description="Polar residues" evidence="1">
    <location>
        <begin position="171"/>
        <end position="180"/>
    </location>
</feature>
<feature type="region of interest" description="Disordered" evidence="1">
    <location>
        <begin position="293"/>
        <end position="320"/>
    </location>
</feature>
<evidence type="ECO:0000313" key="3">
    <source>
        <dbReference type="Proteomes" id="UP001215598"/>
    </source>
</evidence>
<feature type="region of interest" description="Disordered" evidence="1">
    <location>
        <begin position="248"/>
        <end position="274"/>
    </location>
</feature>
<sequence length="754" mass="83317">MGRIRTWRRPRGERREFVGTGQSPLAGAVFNVEARTAPVLHSLIMDATRALLPLLMLARHTQIQRWIECEVECFLSGVPRILDIGFAFVYPTAQSNKAQPSQRSGRSIASREEHMRTVYASSAAGSIHPAVHPRRIQQGVRRCHRPRSAPTYTGTSSSPLSPSSFVPLARTPTTQSQNSLMPRLPPHRAGTRAHTRRRVRRLTVALAPALAPPPRSHWHAPRAGTCVPPPCRPATALACPRACRHTTCPRAPTHRTPRSPALAPHADPRRHSHTPAFANPPDTVFAVRWHSHTPARTDTPNTAFTASPRGHSHRPRASTRATLRHTRDLLAVSDTLGPARLRRDRAYLRFLEAPSPFSARSHSPRNPCHHASRMYHGPYAHPACSPPPQPHLLPFPLSCRSPPYRHRRALAHAVLNPRSPPFASHRAHRRGPHGMRIPCLHPSPSSAPSPSLPFPALAYAVVTPTDRRTRDAQSSADCTNLPWAVAYALSRVPALRCMLCTGLLRRGNPRSPPHPRVQSSRIGVVPNTANSHSAMRSGDSTRCRFCWHAADFARIPALSLISSPPSLLSLQFSYSSPYISVATRKQETRASSWAARANPQAGRPGNPQPGMAGIKEEKSASWEARLKHTSWAARCTTMPGRALVENKTTSGDILWLSLLIIQLYRMKNVAVGQYFKQKPSLLEKAIALSHKVYHDLKKEPNWRQEQKCPPVNVGWIQEIGQEGPHERKGVQHRAPAGKGTSGLGENMGGTYHLH</sequence>
<feature type="region of interest" description="Disordered" evidence="1">
    <location>
        <begin position="135"/>
        <end position="197"/>
    </location>
</feature>
<feature type="compositionally biased region" description="Basic residues" evidence="1">
    <location>
        <begin position="185"/>
        <end position="197"/>
    </location>
</feature>
<comment type="caution">
    <text evidence="2">The sequence shown here is derived from an EMBL/GenBank/DDBJ whole genome shotgun (WGS) entry which is preliminary data.</text>
</comment>
<keyword evidence="3" id="KW-1185">Reference proteome</keyword>
<feature type="compositionally biased region" description="Polar residues" evidence="1">
    <location>
        <begin position="294"/>
        <end position="305"/>
    </location>
</feature>
<feature type="region of interest" description="Disordered" evidence="1">
    <location>
        <begin position="590"/>
        <end position="619"/>
    </location>
</feature>
<accession>A0AAD7HFL1</accession>
<gene>
    <name evidence="2" type="ORF">B0H16DRAFT_1474989</name>
</gene>
<dbReference type="Proteomes" id="UP001215598">
    <property type="component" value="Unassembled WGS sequence"/>
</dbReference>
<organism evidence="2 3">
    <name type="scientific">Mycena metata</name>
    <dbReference type="NCBI Taxonomy" id="1033252"/>
    <lineage>
        <taxon>Eukaryota</taxon>
        <taxon>Fungi</taxon>
        <taxon>Dikarya</taxon>
        <taxon>Basidiomycota</taxon>
        <taxon>Agaricomycotina</taxon>
        <taxon>Agaricomycetes</taxon>
        <taxon>Agaricomycetidae</taxon>
        <taxon>Agaricales</taxon>
        <taxon>Marasmiineae</taxon>
        <taxon>Mycenaceae</taxon>
        <taxon>Mycena</taxon>
    </lineage>
</organism>
<protein>
    <submittedName>
        <fullName evidence="2">Uncharacterized protein</fullName>
    </submittedName>
</protein>